<keyword evidence="3" id="KW-1185">Reference proteome</keyword>
<feature type="compositionally biased region" description="Basic and acidic residues" evidence="1">
    <location>
        <begin position="369"/>
        <end position="405"/>
    </location>
</feature>
<protein>
    <submittedName>
        <fullName evidence="2">Chromatin remodeling complex subunit, putative</fullName>
    </submittedName>
</protein>
<feature type="region of interest" description="Disordered" evidence="1">
    <location>
        <begin position="366"/>
        <end position="407"/>
    </location>
</feature>
<dbReference type="Proteomes" id="UP000011777">
    <property type="component" value="Unassembled WGS sequence"/>
</dbReference>
<evidence type="ECO:0000313" key="2">
    <source>
        <dbReference type="EMBL" id="EMG51127.1"/>
    </source>
</evidence>
<dbReference type="OrthoDB" id="5354116at2759"/>
<sequence length="560" mass="63858">MTKDIENSVPSIKFEKILPDLFKVYEHTNNEVVTSKSLPIGFYEEDSIRILDALQVFDVKETTSLEDKFKDGLYTTPYQLYHDIKVVSSILLNKSKRGSSEYKEYDFFYKFSTELLLREVGNALTFNNKLVNIKNELESQLDDDFSKIVRSYNLANQEVLTYISTTEEPALSNSGYYQPQYQQETVKKVQPLFSSIISKSELDNKKTIVKDPYGVAQVIPNIKDTVSENVLDSLSPISTKIPSPLDQPTNILHDFFHPTWYTVSMPQWLTYRSQAIKPLGINAISDQDIGTSSTSSHKLSILQNRENEFANSVTNSWGPGIYYNSFAPSRDSSKSIVGHKLRANIWLQHIGMDIIAKIKKSYMETNYPSDKEGNEKEKEVDSDKKEPEKEEKQKETETEKSKEVDGESEINLASLSTWNPSQVEELKFLKNHKEDLINPKKLQKMISTSLLKLNKLRQERIARSDVRNPLAPENNEYVLYNRLVKLISIAIELVKLNPGDFSYEFSKNIPVLVSEFSGTLPGVAPNKIVATNSATVNTTKSNRLPTLRGPAPYRKRPSRY</sequence>
<dbReference type="eggNOG" id="ENOG502QQT5">
    <property type="taxonomic scope" value="Eukaryota"/>
</dbReference>
<dbReference type="STRING" id="1245528.M3HU26"/>
<evidence type="ECO:0000256" key="1">
    <source>
        <dbReference type="SAM" id="MobiDB-lite"/>
    </source>
</evidence>
<feature type="region of interest" description="Disordered" evidence="1">
    <location>
        <begin position="536"/>
        <end position="560"/>
    </location>
</feature>
<comment type="caution">
    <text evidence="2">The sequence shown here is derived from an EMBL/GenBank/DDBJ whole genome shotgun (WGS) entry which is preliminary data.</text>
</comment>
<dbReference type="EMBL" id="AOGT01000006">
    <property type="protein sequence ID" value="EMG51127.1"/>
    <property type="molecule type" value="Genomic_DNA"/>
</dbReference>
<reference evidence="2 3" key="1">
    <citation type="submission" date="2013-02" db="EMBL/GenBank/DDBJ databases">
        <title>Genome sequence of Candida maltosa Xu316, a potential industrial strain for xylitol and ethanol production.</title>
        <authorList>
            <person name="Yu J."/>
            <person name="Wang Q."/>
            <person name="Geng X."/>
            <person name="Bao W."/>
            <person name="He P."/>
            <person name="Cai J."/>
        </authorList>
    </citation>
    <scope>NUCLEOTIDE SEQUENCE [LARGE SCALE GENOMIC DNA]</scope>
    <source>
        <strain evidence="3">Xu316</strain>
    </source>
</reference>
<gene>
    <name evidence="2" type="ORF">G210_5989</name>
</gene>
<dbReference type="AlphaFoldDB" id="M3HU26"/>
<organism evidence="2 3">
    <name type="scientific">Candida maltosa (strain Xu316)</name>
    <name type="common">Yeast</name>
    <dbReference type="NCBI Taxonomy" id="1245528"/>
    <lineage>
        <taxon>Eukaryota</taxon>
        <taxon>Fungi</taxon>
        <taxon>Dikarya</taxon>
        <taxon>Ascomycota</taxon>
        <taxon>Saccharomycotina</taxon>
        <taxon>Pichiomycetes</taxon>
        <taxon>Debaryomycetaceae</taxon>
        <taxon>Candida/Lodderomyces clade</taxon>
        <taxon>Candida</taxon>
    </lineage>
</organism>
<dbReference type="OMA" id="PNWYSLP"/>
<accession>M3HU26</accession>
<dbReference type="HOGENOM" id="CLU_043834_0_0_1"/>
<proteinExistence type="predicted"/>
<name>M3HU26_CANMX</name>
<evidence type="ECO:0000313" key="3">
    <source>
        <dbReference type="Proteomes" id="UP000011777"/>
    </source>
</evidence>